<name>A0AAN7QUB8_TRANT</name>
<keyword evidence="2" id="KW-1185">Reference proteome</keyword>
<organism evidence="1 2">
    <name type="scientific">Trapa natans</name>
    <name type="common">Water chestnut</name>
    <dbReference type="NCBI Taxonomy" id="22666"/>
    <lineage>
        <taxon>Eukaryota</taxon>
        <taxon>Viridiplantae</taxon>
        <taxon>Streptophyta</taxon>
        <taxon>Embryophyta</taxon>
        <taxon>Tracheophyta</taxon>
        <taxon>Spermatophyta</taxon>
        <taxon>Magnoliopsida</taxon>
        <taxon>eudicotyledons</taxon>
        <taxon>Gunneridae</taxon>
        <taxon>Pentapetalae</taxon>
        <taxon>rosids</taxon>
        <taxon>malvids</taxon>
        <taxon>Myrtales</taxon>
        <taxon>Lythraceae</taxon>
        <taxon>Trapa</taxon>
    </lineage>
</organism>
<gene>
    <name evidence="1" type="ORF">SAY86_006525</name>
</gene>
<evidence type="ECO:0000313" key="2">
    <source>
        <dbReference type="Proteomes" id="UP001346149"/>
    </source>
</evidence>
<proteinExistence type="predicted"/>
<evidence type="ECO:0000313" key="1">
    <source>
        <dbReference type="EMBL" id="KAK4778997.1"/>
    </source>
</evidence>
<protein>
    <submittedName>
        <fullName evidence="1">Uncharacterized protein</fullName>
    </submittedName>
</protein>
<comment type="caution">
    <text evidence="1">The sequence shown here is derived from an EMBL/GenBank/DDBJ whole genome shotgun (WGS) entry which is preliminary data.</text>
</comment>
<accession>A0AAN7QUB8</accession>
<sequence>MMVTIIGVEEEAGDGTMEVEDMKEGEVEAEVTAGVVEGWAGARGDDCWSNQA</sequence>
<dbReference type="Proteomes" id="UP001346149">
    <property type="component" value="Unassembled WGS sequence"/>
</dbReference>
<dbReference type="AlphaFoldDB" id="A0AAN7QUB8"/>
<reference evidence="1 2" key="1">
    <citation type="journal article" date="2023" name="Hortic Res">
        <title>Pangenome of water caltrop reveals structural variations and asymmetric subgenome divergence after allopolyploidization.</title>
        <authorList>
            <person name="Zhang X."/>
            <person name="Chen Y."/>
            <person name="Wang L."/>
            <person name="Yuan Y."/>
            <person name="Fang M."/>
            <person name="Shi L."/>
            <person name="Lu R."/>
            <person name="Comes H.P."/>
            <person name="Ma Y."/>
            <person name="Chen Y."/>
            <person name="Huang G."/>
            <person name="Zhou Y."/>
            <person name="Zheng Z."/>
            <person name="Qiu Y."/>
        </authorList>
    </citation>
    <scope>NUCLEOTIDE SEQUENCE [LARGE SCALE GENOMIC DNA]</scope>
    <source>
        <strain evidence="1">F231</strain>
    </source>
</reference>
<dbReference type="EMBL" id="JAXQNO010000017">
    <property type="protein sequence ID" value="KAK4778997.1"/>
    <property type="molecule type" value="Genomic_DNA"/>
</dbReference>